<dbReference type="Pfam" id="PF02826">
    <property type="entry name" value="2-Hacid_dh_C"/>
    <property type="match status" value="1"/>
</dbReference>
<reference evidence="8 9" key="1">
    <citation type="submission" date="2024-08" db="EMBL/GenBank/DDBJ databases">
        <title>Whole-genome sequencing of halo(alkali)philic microorganisms from hypersaline lakes.</title>
        <authorList>
            <person name="Sorokin D.Y."/>
            <person name="Merkel A.Y."/>
            <person name="Messina E."/>
            <person name="Yakimov M."/>
        </authorList>
    </citation>
    <scope>NUCLEOTIDE SEQUENCE [LARGE SCALE GENOMIC DNA]</scope>
    <source>
        <strain evidence="8 9">AB-hyl4</strain>
    </source>
</reference>
<keyword evidence="4" id="KW-0520">NAD</keyword>
<dbReference type="RefSeq" id="WP_425347090.1">
    <property type="nucleotide sequence ID" value="NZ_JBGUBD010000016.1"/>
</dbReference>
<sequence>MPTVVITETLADEAADWLGRHAELVWCPHDKPAELREALKSADAIVVRTYTQVDDALLDLAPNLKVVGRAGVGLDNIDLDACERRGVPVVYTPDANTQAVVEYVFGLILDELRPRTNLPDAVTPETFHALRKSEVGKQLDHLSLGILGFGRIGKRVGQVAHAIGIKLHVCDLLPEAQLRNAVDYPFEFCSHEDLYASSQIVTVHVDGRPSNRHLIGQAELDKLHDPCLLINTARGMLVDPAALAEWAKRRTTCRAVLDVHDPEPPSADYVLYRQPNVRLLPHLAARTNEALANMSWVVRDVHAVLEGKEPRFPAVVSS</sequence>
<gene>
    <name evidence="8" type="ORF">ACERK3_17995</name>
</gene>
<keyword evidence="3 5" id="KW-0560">Oxidoreductase</keyword>
<comment type="caution">
    <text evidence="8">The sequence shown here is derived from an EMBL/GenBank/DDBJ whole genome shotgun (WGS) entry which is preliminary data.</text>
</comment>
<dbReference type="PANTHER" id="PTHR42789:SF1">
    <property type="entry name" value="D-ISOMER SPECIFIC 2-HYDROXYACID DEHYDROGENASE FAMILY PROTEIN (AFU_ORTHOLOGUE AFUA_6G10090)"/>
    <property type="match status" value="1"/>
</dbReference>
<dbReference type="InterPro" id="IPR006139">
    <property type="entry name" value="D-isomer_2_OHA_DH_cat_dom"/>
</dbReference>
<evidence type="ECO:0000256" key="4">
    <source>
        <dbReference type="ARBA" id="ARBA00023027"/>
    </source>
</evidence>
<evidence type="ECO:0000313" key="8">
    <source>
        <dbReference type="EMBL" id="MFA9480168.1"/>
    </source>
</evidence>
<dbReference type="EMBL" id="JBGUBD010000016">
    <property type="protein sequence ID" value="MFA9480168.1"/>
    <property type="molecule type" value="Genomic_DNA"/>
</dbReference>
<evidence type="ECO:0000256" key="5">
    <source>
        <dbReference type="RuleBase" id="RU003719"/>
    </source>
</evidence>
<evidence type="ECO:0000313" key="9">
    <source>
        <dbReference type="Proteomes" id="UP001575105"/>
    </source>
</evidence>
<comment type="similarity">
    <text evidence="1 5">Belongs to the D-isomer specific 2-hydroxyacid dehydrogenase family.</text>
</comment>
<accession>A0ABV4UAR4</accession>
<keyword evidence="2" id="KW-0028">Amino-acid biosynthesis</keyword>
<keyword evidence="9" id="KW-1185">Reference proteome</keyword>
<feature type="domain" description="D-isomer specific 2-hydroxyacid dehydrogenase catalytic" evidence="6">
    <location>
        <begin position="4"/>
        <end position="311"/>
    </location>
</feature>
<feature type="domain" description="D-isomer specific 2-hydroxyacid dehydrogenase NAD-binding" evidence="7">
    <location>
        <begin position="106"/>
        <end position="284"/>
    </location>
</feature>
<evidence type="ECO:0000259" key="6">
    <source>
        <dbReference type="Pfam" id="PF00389"/>
    </source>
</evidence>
<dbReference type="InterPro" id="IPR006140">
    <property type="entry name" value="D-isomer_DH_NAD-bd"/>
</dbReference>
<dbReference type="Gene3D" id="3.40.50.720">
    <property type="entry name" value="NAD(P)-binding Rossmann-like Domain"/>
    <property type="match status" value="2"/>
</dbReference>
<evidence type="ECO:0000259" key="7">
    <source>
        <dbReference type="Pfam" id="PF02826"/>
    </source>
</evidence>
<dbReference type="SUPFAM" id="SSF52283">
    <property type="entry name" value="Formate/glycerate dehydrogenase catalytic domain-like"/>
    <property type="match status" value="1"/>
</dbReference>
<dbReference type="Pfam" id="PF00389">
    <property type="entry name" value="2-Hacid_dh"/>
    <property type="match status" value="1"/>
</dbReference>
<dbReference type="SUPFAM" id="SSF51735">
    <property type="entry name" value="NAD(P)-binding Rossmann-fold domains"/>
    <property type="match status" value="1"/>
</dbReference>
<dbReference type="Proteomes" id="UP001575105">
    <property type="component" value="Unassembled WGS sequence"/>
</dbReference>
<evidence type="ECO:0000256" key="2">
    <source>
        <dbReference type="ARBA" id="ARBA00022605"/>
    </source>
</evidence>
<name>A0ABV4UAR4_9BACT</name>
<dbReference type="InterPro" id="IPR029752">
    <property type="entry name" value="D-isomer_DH_CS1"/>
</dbReference>
<protein>
    <submittedName>
        <fullName evidence="8">NAD(P)-dependent oxidoreductase</fullName>
    </submittedName>
</protein>
<dbReference type="PROSITE" id="PS00065">
    <property type="entry name" value="D_2_HYDROXYACID_DH_1"/>
    <property type="match status" value="1"/>
</dbReference>
<dbReference type="InterPro" id="IPR036291">
    <property type="entry name" value="NAD(P)-bd_dom_sf"/>
</dbReference>
<proteinExistence type="inferred from homology"/>
<dbReference type="PANTHER" id="PTHR42789">
    <property type="entry name" value="D-ISOMER SPECIFIC 2-HYDROXYACID DEHYDROGENASE FAMILY PROTEIN (AFU_ORTHOLOGUE AFUA_6G10090)"/>
    <property type="match status" value="1"/>
</dbReference>
<dbReference type="InterPro" id="IPR050857">
    <property type="entry name" value="D-2-hydroxyacid_DH"/>
</dbReference>
<organism evidence="8 9">
    <name type="scientific">Natronomicrosphaera hydrolytica</name>
    <dbReference type="NCBI Taxonomy" id="3242702"/>
    <lineage>
        <taxon>Bacteria</taxon>
        <taxon>Pseudomonadati</taxon>
        <taxon>Planctomycetota</taxon>
        <taxon>Phycisphaerae</taxon>
        <taxon>Phycisphaerales</taxon>
        <taxon>Phycisphaeraceae</taxon>
        <taxon>Natronomicrosphaera</taxon>
    </lineage>
</organism>
<evidence type="ECO:0000256" key="1">
    <source>
        <dbReference type="ARBA" id="ARBA00005854"/>
    </source>
</evidence>
<evidence type="ECO:0000256" key="3">
    <source>
        <dbReference type="ARBA" id="ARBA00023002"/>
    </source>
</evidence>